<dbReference type="PANTHER" id="PTHR43546:SF9">
    <property type="entry name" value="L-ASCORBATE-6-PHOSPHATE LACTONASE ULAG-RELATED"/>
    <property type="match status" value="1"/>
</dbReference>
<sequence>MTNVRLTHVGGPTVLIEFGGWRLLTDPAFDAPGHKYPFGRGMSARKTTGPALRVADLPPIDAVLLSHDQHPDNLDTTGRGVLATAGVVVTTRSCARRLRRTVHGLRPWGTTTLEGPGRPPIGITATPCRHGPPLSGRLSGEVTGFSLRWSGQRHGELWISGDTVLYRGVREVARRLDIGTALLHLGGARHTATGPARHSMTAADAVQLCGLLRPRTTVPVHYEGWSHFRQGRIAVAREFSHAPPEVRTSLTWLPRGTGTQITV</sequence>
<dbReference type="KEGG" id="slia:HA039_31880"/>
<dbReference type="InterPro" id="IPR036866">
    <property type="entry name" value="RibonucZ/Hydroxyglut_hydro"/>
</dbReference>
<dbReference type="InterPro" id="IPR050114">
    <property type="entry name" value="UPF0173_UPF0282_UlaG_hydrolase"/>
</dbReference>
<dbReference type="GO" id="GO:0016787">
    <property type="term" value="F:hydrolase activity"/>
    <property type="evidence" value="ECO:0007669"/>
    <property type="project" value="UniProtKB-KW"/>
</dbReference>
<proteinExistence type="predicted"/>
<dbReference type="RefSeq" id="WP_167035263.1">
    <property type="nucleotide sequence ID" value="NZ_CP050177.1"/>
</dbReference>
<evidence type="ECO:0000256" key="1">
    <source>
        <dbReference type="ARBA" id="ARBA00022801"/>
    </source>
</evidence>
<keyword evidence="1 3" id="KW-0378">Hydrolase</keyword>
<dbReference type="EMBL" id="CP050177">
    <property type="protein sequence ID" value="QIQ06303.1"/>
    <property type="molecule type" value="Genomic_DNA"/>
</dbReference>
<dbReference type="AlphaFoldDB" id="A0A6G9H6Z3"/>
<reference evidence="3 4" key="1">
    <citation type="submission" date="2020-03" db="EMBL/GenBank/DDBJ databases">
        <title>A novel species.</title>
        <authorList>
            <person name="Gao J."/>
        </authorList>
    </citation>
    <scope>NUCLEOTIDE SEQUENCE [LARGE SCALE GENOMIC DNA]</scope>
    <source>
        <strain evidence="3 4">QMT-12</strain>
    </source>
</reference>
<gene>
    <name evidence="3" type="ORF">HA039_31880</name>
</gene>
<organism evidence="3 4">
    <name type="scientific">Streptomyces liangshanensis</name>
    <dbReference type="NCBI Taxonomy" id="2717324"/>
    <lineage>
        <taxon>Bacteria</taxon>
        <taxon>Bacillati</taxon>
        <taxon>Actinomycetota</taxon>
        <taxon>Actinomycetes</taxon>
        <taxon>Kitasatosporales</taxon>
        <taxon>Streptomycetaceae</taxon>
        <taxon>Streptomyces</taxon>
    </lineage>
</organism>
<keyword evidence="4" id="KW-1185">Reference proteome</keyword>
<dbReference type="Pfam" id="PF12706">
    <property type="entry name" value="Lactamase_B_2"/>
    <property type="match status" value="1"/>
</dbReference>
<dbReference type="Gene3D" id="3.60.15.10">
    <property type="entry name" value="Ribonuclease Z/Hydroxyacylglutathione hydrolase-like"/>
    <property type="match status" value="1"/>
</dbReference>
<dbReference type="Proteomes" id="UP000501179">
    <property type="component" value="Chromosome"/>
</dbReference>
<dbReference type="SUPFAM" id="SSF56281">
    <property type="entry name" value="Metallo-hydrolase/oxidoreductase"/>
    <property type="match status" value="1"/>
</dbReference>
<evidence type="ECO:0000313" key="4">
    <source>
        <dbReference type="Proteomes" id="UP000501179"/>
    </source>
</evidence>
<feature type="domain" description="Metallo-beta-lactamase" evidence="2">
    <location>
        <begin position="22"/>
        <end position="222"/>
    </location>
</feature>
<evidence type="ECO:0000259" key="2">
    <source>
        <dbReference type="Pfam" id="PF12706"/>
    </source>
</evidence>
<protein>
    <submittedName>
        <fullName evidence="3">MBL fold metallo-hydrolase</fullName>
    </submittedName>
</protein>
<accession>A0A6G9H6Z3</accession>
<dbReference type="InterPro" id="IPR001279">
    <property type="entry name" value="Metallo-B-lactamas"/>
</dbReference>
<name>A0A6G9H6Z3_9ACTN</name>
<evidence type="ECO:0000313" key="3">
    <source>
        <dbReference type="EMBL" id="QIQ06303.1"/>
    </source>
</evidence>
<dbReference type="PANTHER" id="PTHR43546">
    <property type="entry name" value="UPF0173 METAL-DEPENDENT HYDROLASE MJ1163-RELATED"/>
    <property type="match status" value="1"/>
</dbReference>